<sequence>MNYADIDYREESETEVESGESEEESSNEDKGIEDNSEDKMYINENKKIRTRNPPKSLANIMSKLTDTQIESLKDMGFGSFVGYKIKRFPTALARWLFLNYDPRTSCLKRTKTLWNGGLFNGPSTFLTVLYAQKCMPMVLKRSSTAVITKWTTRKIIMLQKEMIASNKKIIAPDTDIETHEIIAAKTTPQNERMTKSKVIAAKNAVSQSPIKAVNLGDISGKASNGISNTPKDAQLIEVWKLKGKKNQEMEVDLEKTNAHKTIDADKQGASMLKDMDFQNKSECTDWANFDAQFDPVKVVSTVEEPSSVLPANDIPCFDLALTPTPPYVNVNVDKDVSNQDPMLENIPLTFTRISVKLRLPPKKAKEQESTTTASTTTTSTTVKFLELVEVVSTIVKEPSLDLLPNDAPSFNLGLTSTPPNVNLDTDTTAFDAVPLSFAMPNATLVTPAIERKRKYFDKENISKEANDKESKKMKRTLKLSNNVKSPFIERVKKMLNEKDNVKALSYFIDDMEFVMKSAKVDNISNIDMVLFPVLLAKSHYYLFVFNLKTPKIEILDNSKKGINVALDERYGESFTKLKAVCERLEMSWRTKNNITDCGVFMMRHMETYMGYAKNWKCGFKNEGWEQQTQIYDLRKKYLSKILKSDLNCKRIFVLNELNQFRKLPNEEKVKYLKDRFVRIQNRVKNFS</sequence>
<feature type="compositionally biased region" description="Basic and acidic residues" evidence="1">
    <location>
        <begin position="1"/>
        <end position="11"/>
    </location>
</feature>
<dbReference type="InterPro" id="IPR038765">
    <property type="entry name" value="Papain-like_cys_pep_sf"/>
</dbReference>
<keyword evidence="2" id="KW-0378">Hydrolase</keyword>
<feature type="compositionally biased region" description="Basic and acidic residues" evidence="1">
    <location>
        <begin position="27"/>
        <end position="47"/>
    </location>
</feature>
<dbReference type="GO" id="GO:0008233">
    <property type="term" value="F:peptidase activity"/>
    <property type="evidence" value="ECO:0007669"/>
    <property type="project" value="UniProtKB-KW"/>
</dbReference>
<reference evidence="2" key="2">
    <citation type="submission" date="2022-01" db="EMBL/GenBank/DDBJ databases">
        <authorList>
            <person name="Yamashiro T."/>
            <person name="Shiraishi A."/>
            <person name="Satake H."/>
            <person name="Nakayama K."/>
        </authorList>
    </citation>
    <scope>NUCLEOTIDE SEQUENCE</scope>
</reference>
<dbReference type="Gene3D" id="3.40.395.10">
    <property type="entry name" value="Adenoviral Proteinase, Chain A"/>
    <property type="match status" value="1"/>
</dbReference>
<dbReference type="SUPFAM" id="SSF54001">
    <property type="entry name" value="Cysteine proteinases"/>
    <property type="match status" value="1"/>
</dbReference>
<evidence type="ECO:0000313" key="2">
    <source>
        <dbReference type="EMBL" id="GJT29491.1"/>
    </source>
</evidence>
<comment type="caution">
    <text evidence="2">The sequence shown here is derived from an EMBL/GenBank/DDBJ whole genome shotgun (WGS) entry which is preliminary data.</text>
</comment>
<dbReference type="GO" id="GO:0006508">
    <property type="term" value="P:proteolysis"/>
    <property type="evidence" value="ECO:0007669"/>
    <property type="project" value="UniProtKB-KW"/>
</dbReference>
<proteinExistence type="predicted"/>
<keyword evidence="2" id="KW-0645">Protease</keyword>
<evidence type="ECO:0000256" key="1">
    <source>
        <dbReference type="SAM" id="MobiDB-lite"/>
    </source>
</evidence>
<accession>A0ABQ5CUC8</accession>
<keyword evidence="3" id="KW-1185">Reference proteome</keyword>
<feature type="region of interest" description="Disordered" evidence="1">
    <location>
        <begin position="1"/>
        <end position="48"/>
    </location>
</feature>
<evidence type="ECO:0000313" key="3">
    <source>
        <dbReference type="Proteomes" id="UP001151760"/>
    </source>
</evidence>
<organism evidence="2 3">
    <name type="scientific">Tanacetum coccineum</name>
    <dbReference type="NCBI Taxonomy" id="301880"/>
    <lineage>
        <taxon>Eukaryota</taxon>
        <taxon>Viridiplantae</taxon>
        <taxon>Streptophyta</taxon>
        <taxon>Embryophyta</taxon>
        <taxon>Tracheophyta</taxon>
        <taxon>Spermatophyta</taxon>
        <taxon>Magnoliopsida</taxon>
        <taxon>eudicotyledons</taxon>
        <taxon>Gunneridae</taxon>
        <taxon>Pentapetalae</taxon>
        <taxon>asterids</taxon>
        <taxon>campanulids</taxon>
        <taxon>Asterales</taxon>
        <taxon>Asteraceae</taxon>
        <taxon>Asteroideae</taxon>
        <taxon>Anthemideae</taxon>
        <taxon>Anthemidinae</taxon>
        <taxon>Tanacetum</taxon>
    </lineage>
</organism>
<name>A0ABQ5CUC8_9ASTR</name>
<dbReference type="EMBL" id="BQNB010014547">
    <property type="protein sequence ID" value="GJT29491.1"/>
    <property type="molecule type" value="Genomic_DNA"/>
</dbReference>
<reference evidence="2" key="1">
    <citation type="journal article" date="2022" name="Int. J. Mol. Sci.">
        <title>Draft Genome of Tanacetum Coccineum: Genomic Comparison of Closely Related Tanacetum-Family Plants.</title>
        <authorList>
            <person name="Yamashiro T."/>
            <person name="Shiraishi A."/>
            <person name="Nakayama K."/>
            <person name="Satake H."/>
        </authorList>
    </citation>
    <scope>NUCLEOTIDE SEQUENCE</scope>
</reference>
<protein>
    <submittedName>
        <fullName evidence="2">Ulp1 protease family, C-terminal catalytic domain-containing protein</fullName>
    </submittedName>
</protein>
<dbReference type="Proteomes" id="UP001151760">
    <property type="component" value="Unassembled WGS sequence"/>
</dbReference>
<feature type="compositionally biased region" description="Acidic residues" evidence="1">
    <location>
        <begin position="12"/>
        <end position="26"/>
    </location>
</feature>
<gene>
    <name evidence="2" type="ORF">Tco_0909766</name>
</gene>